<gene>
    <name evidence="9" type="ORF">GGQ54_001149</name>
</gene>
<feature type="transmembrane region" description="Helical" evidence="8">
    <location>
        <begin position="106"/>
        <end position="124"/>
    </location>
</feature>
<evidence type="ECO:0000313" key="9">
    <source>
        <dbReference type="EMBL" id="NYI70589.1"/>
    </source>
</evidence>
<keyword evidence="10" id="KW-1185">Reference proteome</keyword>
<dbReference type="EC" id="2.4.1.-" evidence="9"/>
<feature type="transmembrane region" description="Helical" evidence="8">
    <location>
        <begin position="367"/>
        <end position="391"/>
    </location>
</feature>
<proteinExistence type="inferred from homology"/>
<keyword evidence="4 8" id="KW-0812">Transmembrane</keyword>
<dbReference type="InterPro" id="IPR018584">
    <property type="entry name" value="GT87"/>
</dbReference>
<reference evidence="9 10" key="1">
    <citation type="submission" date="2020-07" db="EMBL/GenBank/DDBJ databases">
        <title>Sequencing the genomes of 1000 actinobacteria strains.</title>
        <authorList>
            <person name="Klenk H.-P."/>
        </authorList>
    </citation>
    <scope>NUCLEOTIDE SEQUENCE [LARGE SCALE GENOMIC DNA]</scope>
    <source>
        <strain evidence="9 10">DSM 103164</strain>
    </source>
</reference>
<feature type="transmembrane region" description="Helical" evidence="8">
    <location>
        <begin position="203"/>
        <end position="220"/>
    </location>
</feature>
<evidence type="ECO:0000256" key="3">
    <source>
        <dbReference type="ARBA" id="ARBA00022679"/>
    </source>
</evidence>
<evidence type="ECO:0000256" key="8">
    <source>
        <dbReference type="SAM" id="Phobius"/>
    </source>
</evidence>
<evidence type="ECO:0000256" key="1">
    <source>
        <dbReference type="ARBA" id="ARBA00004651"/>
    </source>
</evidence>
<evidence type="ECO:0000256" key="5">
    <source>
        <dbReference type="ARBA" id="ARBA00022989"/>
    </source>
</evidence>
<keyword evidence="3 9" id="KW-0808">Transferase</keyword>
<dbReference type="Pfam" id="PF09594">
    <property type="entry name" value="GT87"/>
    <property type="match status" value="1"/>
</dbReference>
<evidence type="ECO:0000313" key="10">
    <source>
        <dbReference type="Proteomes" id="UP000527616"/>
    </source>
</evidence>
<keyword evidence="9" id="KW-0328">Glycosyltransferase</keyword>
<evidence type="ECO:0000256" key="6">
    <source>
        <dbReference type="ARBA" id="ARBA00023136"/>
    </source>
</evidence>
<dbReference type="RefSeq" id="WP_179444531.1">
    <property type="nucleotide sequence ID" value="NZ_JACBZS010000001.1"/>
</dbReference>
<comment type="similarity">
    <text evidence="7">Belongs to the glycosyltransferase 87 family.</text>
</comment>
<protein>
    <submittedName>
        <fullName evidence="9">Alpha-1,2-mannosyltransferase</fullName>
        <ecNumber evidence="9">2.4.1.-</ecNumber>
    </submittedName>
</protein>
<dbReference type="AlphaFoldDB" id="A0A7Z0D7Z6"/>
<dbReference type="GO" id="GO:0016758">
    <property type="term" value="F:hexosyltransferase activity"/>
    <property type="evidence" value="ECO:0007669"/>
    <property type="project" value="InterPro"/>
</dbReference>
<comment type="subcellular location">
    <subcellularLocation>
        <location evidence="1">Cell membrane</location>
        <topology evidence="1">Multi-pass membrane protein</topology>
    </subcellularLocation>
</comment>
<comment type="caution">
    <text evidence="9">The sequence shown here is derived from an EMBL/GenBank/DDBJ whole genome shotgun (WGS) entry which is preliminary data.</text>
</comment>
<feature type="transmembrane region" description="Helical" evidence="8">
    <location>
        <begin position="267"/>
        <end position="289"/>
    </location>
</feature>
<dbReference type="EMBL" id="JACBZS010000001">
    <property type="protein sequence ID" value="NYI70589.1"/>
    <property type="molecule type" value="Genomic_DNA"/>
</dbReference>
<organism evidence="9 10">
    <name type="scientific">Naumannella cuiyingiana</name>
    <dbReference type="NCBI Taxonomy" id="1347891"/>
    <lineage>
        <taxon>Bacteria</taxon>
        <taxon>Bacillati</taxon>
        <taxon>Actinomycetota</taxon>
        <taxon>Actinomycetes</taxon>
        <taxon>Propionibacteriales</taxon>
        <taxon>Propionibacteriaceae</taxon>
        <taxon>Naumannella</taxon>
    </lineage>
</organism>
<name>A0A7Z0D7Z6_9ACTN</name>
<feature type="transmembrane region" description="Helical" evidence="8">
    <location>
        <begin position="67"/>
        <end position="94"/>
    </location>
</feature>
<dbReference type="GO" id="GO:0005886">
    <property type="term" value="C:plasma membrane"/>
    <property type="evidence" value="ECO:0007669"/>
    <property type="project" value="UniProtKB-SubCell"/>
</dbReference>
<feature type="transmembrane region" description="Helical" evidence="8">
    <location>
        <begin position="295"/>
        <end position="313"/>
    </location>
</feature>
<feature type="transmembrane region" description="Helical" evidence="8">
    <location>
        <begin position="170"/>
        <end position="197"/>
    </location>
</feature>
<evidence type="ECO:0000256" key="4">
    <source>
        <dbReference type="ARBA" id="ARBA00022692"/>
    </source>
</evidence>
<evidence type="ECO:0000256" key="2">
    <source>
        <dbReference type="ARBA" id="ARBA00022475"/>
    </source>
</evidence>
<keyword evidence="2" id="KW-1003">Cell membrane</keyword>
<keyword evidence="5 8" id="KW-1133">Transmembrane helix</keyword>
<sequence>MTPRVRRRELAAVLLALPWPFLAALLHAGGWPWLLQQVDLDVYLAAADRLAAGQPLYFDPPGRLPMIYPPFAAVLTLPLAAAGPGAAYLIWPLLNAALAAAVFARIGLRAAPALIVAAVAIALGGPLAQVFFLGQVGIFLMALCVLDLAPGPTLLARAGRWLPFGVPDRLLPAGVLTGVAAAIKLTPALFVVALVLVGRRRPALVAVLSAAGATMIGFAVRPAESAGYWARIATGNFPGEPDAPYQVTNQSLLAIAVRFLRTPELPLWLTVLLGGAVVALTLLAAVVVARAGEPMLALLLVGLGSTVAAPISWTHAYTWLAPIAVLALLRPLPGWLRLLAVGYWGWATWEPFQDLNVDTEVGLRLGAGGQLATAVGPLLGVALLAGCWWWARSRTASRTPARIR</sequence>
<evidence type="ECO:0000256" key="7">
    <source>
        <dbReference type="ARBA" id="ARBA00024033"/>
    </source>
</evidence>
<accession>A0A7Z0D7Z6</accession>
<keyword evidence="6 8" id="KW-0472">Membrane</keyword>
<dbReference type="Proteomes" id="UP000527616">
    <property type="component" value="Unassembled WGS sequence"/>
</dbReference>